<feature type="chain" id="PRO_5014808956" description="Cytochrome c oxidase assembly protein" evidence="7">
    <location>
        <begin position="30"/>
        <end position="284"/>
    </location>
</feature>
<feature type="transmembrane region" description="Helical" evidence="6">
    <location>
        <begin position="142"/>
        <end position="161"/>
    </location>
</feature>
<feature type="signal peptide" evidence="7">
    <location>
        <begin position="1"/>
        <end position="29"/>
    </location>
</feature>
<gene>
    <name evidence="8" type="ORF">CXK94_09790</name>
</gene>
<keyword evidence="3 6" id="KW-0812">Transmembrane</keyword>
<evidence type="ECO:0000256" key="7">
    <source>
        <dbReference type="SAM" id="SignalP"/>
    </source>
</evidence>
<evidence type="ECO:0000256" key="6">
    <source>
        <dbReference type="SAM" id="Phobius"/>
    </source>
</evidence>
<dbReference type="GO" id="GO:0005886">
    <property type="term" value="C:plasma membrane"/>
    <property type="evidence" value="ECO:0007669"/>
    <property type="project" value="UniProtKB-SubCell"/>
</dbReference>
<evidence type="ECO:0000256" key="3">
    <source>
        <dbReference type="ARBA" id="ARBA00022692"/>
    </source>
</evidence>
<proteinExistence type="predicted"/>
<dbReference type="Proteomes" id="UP000236023">
    <property type="component" value="Unassembled WGS sequence"/>
</dbReference>
<evidence type="ECO:0000256" key="2">
    <source>
        <dbReference type="ARBA" id="ARBA00022475"/>
    </source>
</evidence>
<protein>
    <recommendedName>
        <fullName evidence="10">Cytochrome c oxidase assembly protein</fullName>
    </recommendedName>
</protein>
<accession>A0A2N8T4Z4</accession>
<keyword evidence="4 6" id="KW-1133">Transmembrane helix</keyword>
<evidence type="ECO:0000313" key="8">
    <source>
        <dbReference type="EMBL" id="PNG09829.1"/>
    </source>
</evidence>
<evidence type="ECO:0000256" key="5">
    <source>
        <dbReference type="ARBA" id="ARBA00023136"/>
    </source>
</evidence>
<keyword evidence="2" id="KW-1003">Cell membrane</keyword>
<comment type="subcellular location">
    <subcellularLocation>
        <location evidence="1">Cell membrane</location>
        <topology evidence="1">Multi-pass membrane protein</topology>
    </subcellularLocation>
</comment>
<name>A0A2N8T4Z4_STUST</name>
<feature type="transmembrane region" description="Helical" evidence="6">
    <location>
        <begin position="41"/>
        <end position="59"/>
    </location>
</feature>
<dbReference type="Pfam" id="PF09678">
    <property type="entry name" value="Caa3_CtaG"/>
    <property type="match status" value="1"/>
</dbReference>
<dbReference type="InterPro" id="IPR019108">
    <property type="entry name" value="Caa3_assmbl_CtaG-rel"/>
</dbReference>
<reference evidence="8 9" key="1">
    <citation type="submission" date="2018-01" db="EMBL/GenBank/DDBJ databases">
        <title>Denitrification phenotypes of diverse strains of Pseudomonas stutzeri.</title>
        <authorList>
            <person name="Milligan D.A."/>
            <person name="Bergaust L."/>
            <person name="Bakken L.R."/>
            <person name="Frostegard A."/>
        </authorList>
    </citation>
    <scope>NUCLEOTIDE SEQUENCE [LARGE SCALE GENOMIC DNA]</scope>
    <source>
        <strain evidence="8 9">24a75</strain>
    </source>
</reference>
<dbReference type="EMBL" id="POUT01000004">
    <property type="protein sequence ID" value="PNG09829.1"/>
    <property type="molecule type" value="Genomic_DNA"/>
</dbReference>
<organism evidence="8 9">
    <name type="scientific">Stutzerimonas stutzeri</name>
    <name type="common">Pseudomonas stutzeri</name>
    <dbReference type="NCBI Taxonomy" id="316"/>
    <lineage>
        <taxon>Bacteria</taxon>
        <taxon>Pseudomonadati</taxon>
        <taxon>Pseudomonadota</taxon>
        <taxon>Gammaproteobacteria</taxon>
        <taxon>Pseudomonadales</taxon>
        <taxon>Pseudomonadaceae</taxon>
        <taxon>Stutzerimonas</taxon>
    </lineage>
</organism>
<evidence type="ECO:0000313" key="9">
    <source>
        <dbReference type="Proteomes" id="UP000236023"/>
    </source>
</evidence>
<sequence length="284" mass="31823">MPMTATTACRLPSLMAATALLALPAPVQAHGLFDAHIIERAPLLLTALLVAGAWLLYVLGARKVAPRRGEALWFHAAMLLVVLAVFGPIDDWAETSTSWHMTQHMLFIVVIAPMWALARPLPQWRGVTGRLGQPLWTAILRAGRYPTLLALLHGAVIWIWHTPKLYVLALDNLWWHAIEHACFLFTGWLFWWSALRANPKQVPQALMAVLLTLMHTGLLGALLTFGTRSFYGETRAVQDQQLAGLIMWVPGGLIYLLGGGWIAWRWLTRLWRRQQARPASEEVS</sequence>
<feature type="transmembrane region" description="Helical" evidence="6">
    <location>
        <begin position="245"/>
        <end position="267"/>
    </location>
</feature>
<feature type="transmembrane region" description="Helical" evidence="6">
    <location>
        <begin position="205"/>
        <end position="225"/>
    </location>
</feature>
<keyword evidence="7" id="KW-0732">Signal</keyword>
<feature type="transmembrane region" description="Helical" evidence="6">
    <location>
        <begin position="71"/>
        <end position="89"/>
    </location>
</feature>
<keyword evidence="5 6" id="KW-0472">Membrane</keyword>
<feature type="transmembrane region" description="Helical" evidence="6">
    <location>
        <begin position="173"/>
        <end position="193"/>
    </location>
</feature>
<evidence type="ECO:0008006" key="10">
    <source>
        <dbReference type="Google" id="ProtNLM"/>
    </source>
</evidence>
<evidence type="ECO:0000256" key="1">
    <source>
        <dbReference type="ARBA" id="ARBA00004651"/>
    </source>
</evidence>
<comment type="caution">
    <text evidence="8">The sequence shown here is derived from an EMBL/GenBank/DDBJ whole genome shotgun (WGS) entry which is preliminary data.</text>
</comment>
<feature type="transmembrane region" description="Helical" evidence="6">
    <location>
        <begin position="101"/>
        <end position="121"/>
    </location>
</feature>
<dbReference type="AlphaFoldDB" id="A0A2N8T4Z4"/>
<evidence type="ECO:0000256" key="4">
    <source>
        <dbReference type="ARBA" id="ARBA00022989"/>
    </source>
</evidence>